<dbReference type="InterPro" id="IPR000073">
    <property type="entry name" value="AB_hydrolase_1"/>
</dbReference>
<dbReference type="GO" id="GO:0047372">
    <property type="term" value="F:monoacylglycerol lipase activity"/>
    <property type="evidence" value="ECO:0007669"/>
    <property type="project" value="TreeGrafter"/>
</dbReference>
<protein>
    <submittedName>
        <fullName evidence="2">Haloalkane dehalogenase</fullName>
    </submittedName>
</protein>
<evidence type="ECO:0000313" key="3">
    <source>
        <dbReference type="Proteomes" id="UP000000268"/>
    </source>
</evidence>
<evidence type="ECO:0000259" key="1">
    <source>
        <dbReference type="Pfam" id="PF00561"/>
    </source>
</evidence>
<feature type="domain" description="AB hydrolase-1" evidence="1">
    <location>
        <begin position="26"/>
        <end position="127"/>
    </location>
</feature>
<dbReference type="EMBL" id="CP000828">
    <property type="protein sequence ID" value="ABW27778.1"/>
    <property type="molecule type" value="Genomic_DNA"/>
</dbReference>
<dbReference type="AlphaFoldDB" id="B0C997"/>
<dbReference type="Proteomes" id="UP000000268">
    <property type="component" value="Chromosome"/>
</dbReference>
<organism evidence="2 3">
    <name type="scientific">Acaryochloris marina (strain MBIC 11017)</name>
    <dbReference type="NCBI Taxonomy" id="329726"/>
    <lineage>
        <taxon>Bacteria</taxon>
        <taxon>Bacillati</taxon>
        <taxon>Cyanobacteriota</taxon>
        <taxon>Cyanophyceae</taxon>
        <taxon>Acaryochloridales</taxon>
        <taxon>Acaryochloridaceae</taxon>
        <taxon>Acaryochloris</taxon>
    </lineage>
</organism>
<dbReference type="GO" id="GO:0046464">
    <property type="term" value="P:acylglycerol catabolic process"/>
    <property type="evidence" value="ECO:0007669"/>
    <property type="project" value="TreeGrafter"/>
</dbReference>
<name>B0C997_ACAM1</name>
<gene>
    <name evidence="2" type="ordered locus">AM1_2777</name>
</gene>
<proteinExistence type="predicted"/>
<dbReference type="eggNOG" id="COG2267">
    <property type="taxonomic scope" value="Bacteria"/>
</dbReference>
<dbReference type="HOGENOM" id="CLU_020336_13_5_3"/>
<dbReference type="SUPFAM" id="SSF53474">
    <property type="entry name" value="alpha/beta-Hydrolases"/>
    <property type="match status" value="1"/>
</dbReference>
<dbReference type="OrthoDB" id="9773293at2"/>
<dbReference type="InterPro" id="IPR050266">
    <property type="entry name" value="AB_hydrolase_sf"/>
</dbReference>
<evidence type="ECO:0000313" key="2">
    <source>
        <dbReference type="EMBL" id="ABW27778.1"/>
    </source>
</evidence>
<dbReference type="InterPro" id="IPR029058">
    <property type="entry name" value="AB_hydrolase_fold"/>
</dbReference>
<keyword evidence="3" id="KW-1185">Reference proteome</keyword>
<dbReference type="PANTHER" id="PTHR43798:SF33">
    <property type="entry name" value="HYDROLASE, PUTATIVE (AFU_ORTHOLOGUE AFUA_2G14860)-RELATED"/>
    <property type="match status" value="1"/>
</dbReference>
<sequence>MEPIRKTLILPHIQLSYLEWFTGPEPVLLLHGLGDHARVWSDLAIALGDRYHLVALDMRGHGESDKPTQGYTFTELIGDLEALLDHLGWSQVHGIAHSWTAKLLPIWATAAPQRLASMVLVDPFYINKMPGFVNFTFPLLYKVLPFLQGMGPFSSYAVAEAKARTLNQFQGWSSLQQQVFTEGIEQKADGSWGSKFTVPARNEIFQESVAVSGLTAPIDIPTLLVQPEQGINRRASNLKTYQTYLNQLQVERLPGNHWPFLVEAEHFNPAVIEFLRLHPLANGREGDG</sequence>
<dbReference type="KEGG" id="amr:AM1_2777"/>
<dbReference type="STRING" id="329726.AM1_2777"/>
<dbReference type="GO" id="GO:0016020">
    <property type="term" value="C:membrane"/>
    <property type="evidence" value="ECO:0007669"/>
    <property type="project" value="TreeGrafter"/>
</dbReference>
<dbReference type="Pfam" id="PF00561">
    <property type="entry name" value="Abhydrolase_1"/>
    <property type="match status" value="1"/>
</dbReference>
<dbReference type="PANTHER" id="PTHR43798">
    <property type="entry name" value="MONOACYLGLYCEROL LIPASE"/>
    <property type="match status" value="1"/>
</dbReference>
<accession>B0C997</accession>
<dbReference type="RefSeq" id="WP_012163225.1">
    <property type="nucleotide sequence ID" value="NC_009925.1"/>
</dbReference>
<dbReference type="Gene3D" id="3.40.50.1820">
    <property type="entry name" value="alpha/beta hydrolase"/>
    <property type="match status" value="1"/>
</dbReference>
<reference evidence="2 3" key="1">
    <citation type="journal article" date="2008" name="Proc. Natl. Acad. Sci. U.S.A.">
        <title>Niche adaptation and genome expansion in the chlorophyll d-producing cyanobacterium Acaryochloris marina.</title>
        <authorList>
            <person name="Swingley W.D."/>
            <person name="Chen M."/>
            <person name="Cheung P.C."/>
            <person name="Conrad A.L."/>
            <person name="Dejesa L.C."/>
            <person name="Hao J."/>
            <person name="Honchak B.M."/>
            <person name="Karbach L.E."/>
            <person name="Kurdoglu A."/>
            <person name="Lahiri S."/>
            <person name="Mastrian S.D."/>
            <person name="Miyashita H."/>
            <person name="Page L."/>
            <person name="Ramakrishna P."/>
            <person name="Satoh S."/>
            <person name="Sattley W.M."/>
            <person name="Shimada Y."/>
            <person name="Taylor H.L."/>
            <person name="Tomo T."/>
            <person name="Tsuchiya T."/>
            <person name="Wang Z.T."/>
            <person name="Raymond J."/>
            <person name="Mimuro M."/>
            <person name="Blankenship R.E."/>
            <person name="Touchman J.W."/>
        </authorList>
    </citation>
    <scope>NUCLEOTIDE SEQUENCE [LARGE SCALE GENOMIC DNA]</scope>
    <source>
        <strain evidence="3">MBIC 11017</strain>
    </source>
</reference>